<protein>
    <submittedName>
        <fullName evidence="1">Toxin</fullName>
    </submittedName>
</protein>
<gene>
    <name evidence="1" type="ORF">BST12_19375</name>
</gene>
<comment type="caution">
    <text evidence="1">The sequence shown here is derived from an EMBL/GenBank/DDBJ whole genome shotgun (WGS) entry which is preliminary data.</text>
</comment>
<accession>A0A1W9ZLH4</accession>
<dbReference type="EMBL" id="MVHE01000038">
    <property type="protein sequence ID" value="ORA17629.1"/>
    <property type="molecule type" value="Genomic_DNA"/>
</dbReference>
<dbReference type="RefSeq" id="WP_083114742.1">
    <property type="nucleotide sequence ID" value="NZ_JACKTS010000023.1"/>
</dbReference>
<reference evidence="1 2" key="1">
    <citation type="submission" date="2017-02" db="EMBL/GenBank/DDBJ databases">
        <title>The new phylogeny of genus Mycobacterium.</title>
        <authorList>
            <person name="Tortoli E."/>
            <person name="Trovato A."/>
            <person name="Cirillo D.M."/>
        </authorList>
    </citation>
    <scope>NUCLEOTIDE SEQUENCE [LARGE SCALE GENOMIC DNA]</scope>
    <source>
        <strain evidence="1 2">DSM 45057</strain>
    </source>
</reference>
<name>A0A1W9ZLH4_MYCAN</name>
<proteinExistence type="predicted"/>
<dbReference type="OrthoDB" id="4731447at2"/>
<evidence type="ECO:0000313" key="1">
    <source>
        <dbReference type="EMBL" id="ORA17629.1"/>
    </source>
</evidence>
<dbReference type="AlphaFoldDB" id="A0A1W9ZLH4"/>
<dbReference type="Proteomes" id="UP000192284">
    <property type="component" value="Unassembled WGS sequence"/>
</dbReference>
<sequence length="101" mass="10533">MIAPGAIAARRDSNGQLYVVVLSNTIHLAAATGRIITCPFIPGQIPDDIMAMVVTVDQPPGTLLPELVQWLPSSALDEPIGTIGKAALRETTSIVTALISS</sequence>
<organism evidence="1 2">
    <name type="scientific">Mycobacterium angelicum</name>
    <dbReference type="NCBI Taxonomy" id="470074"/>
    <lineage>
        <taxon>Bacteria</taxon>
        <taxon>Bacillati</taxon>
        <taxon>Actinomycetota</taxon>
        <taxon>Actinomycetes</taxon>
        <taxon>Mycobacteriales</taxon>
        <taxon>Mycobacteriaceae</taxon>
        <taxon>Mycobacterium</taxon>
    </lineage>
</organism>
<evidence type="ECO:0000313" key="2">
    <source>
        <dbReference type="Proteomes" id="UP000192284"/>
    </source>
</evidence>
<keyword evidence="2" id="KW-1185">Reference proteome</keyword>